<sequence length="40" mass="4455">MTVWEFACARQGWDQAYGSKKETAAAMSDERLAELGIEGF</sequence>
<reference evidence="1 2" key="1">
    <citation type="submission" date="2024-05" db="EMBL/GenBank/DDBJ databases">
        <title>Neorhizobium sp. Rsf11, a plant growth promoting and heavy metal resistant PAH-degrader.</title>
        <authorList>
            <person name="Golubev S.N."/>
            <person name="Muratova A.Y."/>
            <person name="Markelova M.I."/>
        </authorList>
    </citation>
    <scope>NUCLEOTIDE SEQUENCE [LARGE SCALE GENOMIC DNA]</scope>
    <source>
        <strain evidence="1 2">Rsf11</strain>
    </source>
</reference>
<proteinExistence type="predicted"/>
<dbReference type="EMBL" id="JBEAAL010000001">
    <property type="protein sequence ID" value="MEQ1403832.1"/>
    <property type="molecule type" value="Genomic_DNA"/>
</dbReference>
<protein>
    <recommendedName>
        <fullName evidence="3">DUF1127 domain-containing protein</fullName>
    </recommendedName>
</protein>
<keyword evidence="2" id="KW-1185">Reference proteome</keyword>
<dbReference type="RefSeq" id="WP_348862134.1">
    <property type="nucleotide sequence ID" value="NZ_JBEAAL010000001.1"/>
</dbReference>
<name>A0ABV0LW65_9HYPH</name>
<evidence type="ECO:0000313" key="2">
    <source>
        <dbReference type="Proteomes" id="UP001496627"/>
    </source>
</evidence>
<dbReference type="Proteomes" id="UP001496627">
    <property type="component" value="Unassembled WGS sequence"/>
</dbReference>
<organism evidence="1 2">
    <name type="scientific">Neorhizobium phenanthreniclasticum</name>
    <dbReference type="NCBI Taxonomy" id="3157917"/>
    <lineage>
        <taxon>Bacteria</taxon>
        <taxon>Pseudomonadati</taxon>
        <taxon>Pseudomonadota</taxon>
        <taxon>Alphaproteobacteria</taxon>
        <taxon>Hyphomicrobiales</taxon>
        <taxon>Rhizobiaceae</taxon>
        <taxon>Rhizobium/Agrobacterium group</taxon>
        <taxon>Neorhizobium</taxon>
    </lineage>
</organism>
<evidence type="ECO:0000313" key="1">
    <source>
        <dbReference type="EMBL" id="MEQ1403832.1"/>
    </source>
</evidence>
<gene>
    <name evidence="1" type="ORF">ABK249_02705</name>
</gene>
<evidence type="ECO:0008006" key="3">
    <source>
        <dbReference type="Google" id="ProtNLM"/>
    </source>
</evidence>
<comment type="caution">
    <text evidence="1">The sequence shown here is derived from an EMBL/GenBank/DDBJ whole genome shotgun (WGS) entry which is preliminary data.</text>
</comment>
<accession>A0ABV0LW65</accession>